<evidence type="ECO:0000256" key="1">
    <source>
        <dbReference type="SAM" id="MobiDB-lite"/>
    </source>
</evidence>
<feature type="compositionally biased region" description="Low complexity" evidence="1">
    <location>
        <begin position="53"/>
        <end position="75"/>
    </location>
</feature>
<feature type="compositionally biased region" description="Acidic residues" evidence="1">
    <location>
        <begin position="89"/>
        <end position="98"/>
    </location>
</feature>
<dbReference type="KEGG" id="mgl:MGL_0557"/>
<gene>
    <name evidence="2" type="ORF">MGL_0557</name>
</gene>
<dbReference type="OrthoDB" id="3339607at2759"/>
<sequence length="534" mass="58252">MNLMAKVDTINAGPSSVQALPMVMREIRTSTSSAPSGIAATAPGPASPPLPPTQSASSSPIASQSVSPPSRRSPSLNTSVNGANREPNDESEEEEMDEADFQAFEAQYRGQTDPAFVEPGSASADDQTAQMQLHEQLPAASAPTHHRAPRIRQHGDRVKPEHVRLLISKLVEILDTARMDVPDETQLAAIQVPSAVWAELAETVPDRTPSAWKSFFDEAKSQLWESAMQQHASRLAEARSSGHATANGESAQHEPVSDARPPISGRSPTREPAHARASEFVPTEPARNASDALDAPRTASRSAVVESFSTPSTHKPHDVRPFASTSTEPVSASAANVHTPQGQAIPPSFTPATVRIGQRSGHHDAKVQAREACSGLHDEEPSPTMERRHGTSPVTPGSPMPNMSVFSRLIRPHHSITRAERHRARALYEAHVWELCADYGLSHPKQLMPFMTRANGDVYRCRHRLQRYMERLSHKYRLGIPTLIELLEVHRGNLKLLIQVLDIQQRAYAAQAAQAQAPETQHATQARQMSETPQ</sequence>
<feature type="region of interest" description="Disordered" evidence="1">
    <location>
        <begin position="227"/>
        <end position="347"/>
    </location>
</feature>
<dbReference type="Proteomes" id="UP000008837">
    <property type="component" value="Unassembled WGS sequence"/>
</dbReference>
<evidence type="ECO:0000313" key="3">
    <source>
        <dbReference type="Proteomes" id="UP000008837"/>
    </source>
</evidence>
<feature type="compositionally biased region" description="Polar residues" evidence="1">
    <location>
        <begin position="323"/>
        <end position="342"/>
    </location>
</feature>
<feature type="compositionally biased region" description="Basic and acidic residues" evidence="1">
    <location>
        <begin position="376"/>
        <end position="389"/>
    </location>
</feature>
<feature type="region of interest" description="Disordered" evidence="1">
    <location>
        <begin position="374"/>
        <end position="401"/>
    </location>
</feature>
<reference evidence="2 3" key="1">
    <citation type="journal article" date="2007" name="Proc. Natl. Acad. Sci. U.S.A.">
        <title>Dandruff-associated Malassezia genomes reveal convergent and divergent virulence traits shared with plant and human fungal pathogens.</title>
        <authorList>
            <person name="Xu J."/>
            <person name="Saunders C.W."/>
            <person name="Hu P."/>
            <person name="Grant R.A."/>
            <person name="Boekhout T."/>
            <person name="Kuramae E.E."/>
            <person name="Kronstad J.W."/>
            <person name="Deangelis Y.M."/>
            <person name="Reeder N.L."/>
            <person name="Johnstone K.R."/>
            <person name="Leland M."/>
            <person name="Fieno A.M."/>
            <person name="Begley W.M."/>
            <person name="Sun Y."/>
            <person name="Lacey M.P."/>
            <person name="Chaudhary T."/>
            <person name="Keough T."/>
            <person name="Chu L."/>
            <person name="Sears R."/>
            <person name="Yuan B."/>
            <person name="Dawson T.L.Jr."/>
        </authorList>
    </citation>
    <scope>NUCLEOTIDE SEQUENCE [LARGE SCALE GENOMIC DNA]</scope>
    <source>
        <strain evidence="3">ATCC MYA-4612 / CBS 7966</strain>
    </source>
</reference>
<protein>
    <submittedName>
        <fullName evidence="2">Uncharacterized protein</fullName>
    </submittedName>
</protein>
<accession>A8PR01</accession>
<dbReference type="GeneID" id="5857088"/>
<evidence type="ECO:0000313" key="2">
    <source>
        <dbReference type="EMBL" id="EDP45568.1"/>
    </source>
</evidence>
<proteinExistence type="predicted"/>
<organism evidence="2 3">
    <name type="scientific">Malassezia globosa (strain ATCC MYA-4612 / CBS 7966)</name>
    <name type="common">Dandruff-associated fungus</name>
    <dbReference type="NCBI Taxonomy" id="425265"/>
    <lineage>
        <taxon>Eukaryota</taxon>
        <taxon>Fungi</taxon>
        <taxon>Dikarya</taxon>
        <taxon>Basidiomycota</taxon>
        <taxon>Ustilaginomycotina</taxon>
        <taxon>Malasseziomycetes</taxon>
        <taxon>Malasseziales</taxon>
        <taxon>Malasseziaceae</taxon>
        <taxon>Malassezia</taxon>
    </lineage>
</organism>
<dbReference type="AlphaFoldDB" id="A8PR01"/>
<name>A8PR01_MALGO</name>
<feature type="compositionally biased region" description="Low complexity" evidence="1">
    <location>
        <begin position="29"/>
        <end position="44"/>
    </location>
</feature>
<keyword evidence="3" id="KW-1185">Reference proteome</keyword>
<dbReference type="VEuPathDB" id="FungiDB:MGL_0557"/>
<feature type="compositionally biased region" description="Basic and acidic residues" evidence="1">
    <location>
        <begin position="268"/>
        <end position="277"/>
    </location>
</feature>
<comment type="caution">
    <text evidence="2">The sequence shown here is derived from an EMBL/GenBank/DDBJ whole genome shotgun (WGS) entry which is preliminary data.</text>
</comment>
<feature type="region of interest" description="Disordered" evidence="1">
    <location>
        <begin position="29"/>
        <end position="98"/>
    </location>
</feature>
<dbReference type="InParanoid" id="A8PR01"/>
<dbReference type="OMA" id="WELCADY"/>
<dbReference type="RefSeq" id="XP_001732782.1">
    <property type="nucleotide sequence ID" value="XM_001732730.1"/>
</dbReference>
<dbReference type="EMBL" id="AAYY01000001">
    <property type="protein sequence ID" value="EDP45568.1"/>
    <property type="molecule type" value="Genomic_DNA"/>
</dbReference>